<organism evidence="1 2">
    <name type="scientific">Neocucurbitaria cava</name>
    <dbReference type="NCBI Taxonomy" id="798079"/>
    <lineage>
        <taxon>Eukaryota</taxon>
        <taxon>Fungi</taxon>
        <taxon>Dikarya</taxon>
        <taxon>Ascomycota</taxon>
        <taxon>Pezizomycotina</taxon>
        <taxon>Dothideomycetes</taxon>
        <taxon>Pleosporomycetidae</taxon>
        <taxon>Pleosporales</taxon>
        <taxon>Pleosporineae</taxon>
        <taxon>Cucurbitariaceae</taxon>
        <taxon>Neocucurbitaria</taxon>
    </lineage>
</organism>
<reference evidence="1" key="1">
    <citation type="submission" date="2022-10" db="EMBL/GenBank/DDBJ databases">
        <title>Tapping the CABI collections for fungal endophytes: first genome assemblies for Collariella, Neodidymelliopsis, Ascochyta clinopodiicola, Didymella pomorum, Didymosphaeria variabile, Neocosmospora piperis and Neocucurbitaria cava.</title>
        <authorList>
            <person name="Hill R."/>
        </authorList>
    </citation>
    <scope>NUCLEOTIDE SEQUENCE</scope>
    <source>
        <strain evidence="1">IMI 356814</strain>
    </source>
</reference>
<evidence type="ECO:0000313" key="2">
    <source>
        <dbReference type="Proteomes" id="UP001140560"/>
    </source>
</evidence>
<dbReference type="OrthoDB" id="2151982at2759"/>
<proteinExistence type="predicted"/>
<comment type="caution">
    <text evidence="1">The sequence shown here is derived from an EMBL/GenBank/DDBJ whole genome shotgun (WGS) entry which is preliminary data.</text>
</comment>
<evidence type="ECO:0000313" key="1">
    <source>
        <dbReference type="EMBL" id="KAJ4370033.1"/>
    </source>
</evidence>
<sequence>MALTEKPALYSGCCLALSTPLLTHISALLPSSPSLVLSIGSGFGLLEAYLNARPHSLNVVGVEVEPSPNKYLPASNHRIVHGSRFLEPLAKEASAWLFIYPRRAGLLLEYLTEYGESSVEKIIWAGPKADWVDYIGCFGGWDVKAQGADEFGGRAWELIAVASKRTK</sequence>
<accession>A0A9W8Y7H5</accession>
<protein>
    <submittedName>
        <fullName evidence="1">Uncharacterized protein</fullName>
    </submittedName>
</protein>
<dbReference type="Proteomes" id="UP001140560">
    <property type="component" value="Unassembled WGS sequence"/>
</dbReference>
<dbReference type="AlphaFoldDB" id="A0A9W8Y7H5"/>
<name>A0A9W8Y7H5_9PLEO</name>
<dbReference type="EMBL" id="JAPEUY010000009">
    <property type="protein sequence ID" value="KAJ4370033.1"/>
    <property type="molecule type" value="Genomic_DNA"/>
</dbReference>
<keyword evidence="2" id="KW-1185">Reference proteome</keyword>
<gene>
    <name evidence="1" type="ORF">N0V83_005797</name>
</gene>